<keyword evidence="7" id="KW-0851">Voltage-gated channel</keyword>
<feature type="compositionally biased region" description="Low complexity" evidence="13">
    <location>
        <begin position="1"/>
        <end position="10"/>
    </location>
</feature>
<dbReference type="InterPro" id="IPR027359">
    <property type="entry name" value="Volt_channel_dom_sf"/>
</dbReference>
<feature type="domain" description="EF-hand" evidence="15">
    <location>
        <begin position="596"/>
        <end position="631"/>
    </location>
</feature>
<feature type="region of interest" description="Disordered" evidence="13">
    <location>
        <begin position="1"/>
        <end position="22"/>
    </location>
</feature>
<evidence type="ECO:0000256" key="4">
    <source>
        <dbReference type="ARBA" id="ARBA00022692"/>
    </source>
</evidence>
<feature type="domain" description="EF-hand" evidence="15">
    <location>
        <begin position="560"/>
        <end position="595"/>
    </location>
</feature>
<dbReference type="AlphaFoldDB" id="A0A813H2G1"/>
<dbReference type="PRINTS" id="PR00169">
    <property type="entry name" value="KCHANNEL"/>
</dbReference>
<dbReference type="InterPro" id="IPR011992">
    <property type="entry name" value="EF-hand-dom_pair"/>
</dbReference>
<evidence type="ECO:0000256" key="13">
    <source>
        <dbReference type="SAM" id="MobiDB-lite"/>
    </source>
</evidence>
<dbReference type="GO" id="GO:0005509">
    <property type="term" value="F:calcium ion binding"/>
    <property type="evidence" value="ECO:0007669"/>
    <property type="project" value="InterPro"/>
</dbReference>
<dbReference type="SUPFAM" id="SSF47473">
    <property type="entry name" value="EF-hand"/>
    <property type="match status" value="1"/>
</dbReference>
<feature type="region of interest" description="Disordered" evidence="13">
    <location>
        <begin position="137"/>
        <end position="171"/>
    </location>
</feature>
<dbReference type="Gene3D" id="1.20.120.350">
    <property type="entry name" value="Voltage-gated potassium channels. Chain C"/>
    <property type="match status" value="1"/>
</dbReference>
<dbReference type="CDD" id="cd00051">
    <property type="entry name" value="EFh"/>
    <property type="match status" value="1"/>
</dbReference>
<dbReference type="EMBL" id="CAJNNV010030233">
    <property type="protein sequence ID" value="CAE8631885.1"/>
    <property type="molecule type" value="Genomic_DNA"/>
</dbReference>
<feature type="transmembrane region" description="Helical" evidence="14">
    <location>
        <begin position="412"/>
        <end position="431"/>
    </location>
</feature>
<evidence type="ECO:0000313" key="16">
    <source>
        <dbReference type="EMBL" id="CAE8631885.1"/>
    </source>
</evidence>
<evidence type="ECO:0000256" key="14">
    <source>
        <dbReference type="SAM" id="Phobius"/>
    </source>
</evidence>
<feature type="transmembrane region" description="Helical" evidence="14">
    <location>
        <begin position="342"/>
        <end position="367"/>
    </location>
</feature>
<dbReference type="PROSITE" id="PS50222">
    <property type="entry name" value="EF_HAND_2"/>
    <property type="match status" value="2"/>
</dbReference>
<feature type="transmembrane region" description="Helical" evidence="14">
    <location>
        <begin position="512"/>
        <end position="535"/>
    </location>
</feature>
<evidence type="ECO:0000256" key="1">
    <source>
        <dbReference type="ARBA" id="ARBA00004141"/>
    </source>
</evidence>
<feature type="compositionally biased region" description="Acidic residues" evidence="13">
    <location>
        <begin position="13"/>
        <end position="22"/>
    </location>
</feature>
<dbReference type="OrthoDB" id="433309at2759"/>
<accession>A0A813H2G1</accession>
<evidence type="ECO:0000256" key="10">
    <source>
        <dbReference type="ARBA" id="ARBA00023065"/>
    </source>
</evidence>
<dbReference type="SMART" id="SM00054">
    <property type="entry name" value="EFh"/>
    <property type="match status" value="2"/>
</dbReference>
<dbReference type="PROSITE" id="PS00018">
    <property type="entry name" value="EF_HAND_1"/>
    <property type="match status" value="2"/>
</dbReference>
<reference evidence="16" key="1">
    <citation type="submission" date="2021-02" db="EMBL/GenBank/DDBJ databases">
        <authorList>
            <person name="Dougan E. K."/>
            <person name="Rhodes N."/>
            <person name="Thang M."/>
            <person name="Chan C."/>
        </authorList>
    </citation>
    <scope>NUCLEOTIDE SEQUENCE</scope>
</reference>
<keyword evidence="9 14" id="KW-1133">Transmembrane helix</keyword>
<dbReference type="PANTHER" id="PTHR11537:SF254">
    <property type="entry name" value="POTASSIUM VOLTAGE-GATED CHANNEL PROTEIN SHAB"/>
    <property type="match status" value="1"/>
</dbReference>
<dbReference type="GO" id="GO:0008076">
    <property type="term" value="C:voltage-gated potassium channel complex"/>
    <property type="evidence" value="ECO:0007669"/>
    <property type="project" value="InterPro"/>
</dbReference>
<dbReference type="InterPro" id="IPR018247">
    <property type="entry name" value="EF_Hand_1_Ca_BS"/>
</dbReference>
<comment type="caution">
    <text evidence="16">The sequence shown here is derived from an EMBL/GenBank/DDBJ whole genome shotgun (WGS) entry which is preliminary data.</text>
</comment>
<feature type="transmembrane region" description="Helical" evidence="14">
    <location>
        <begin position="483"/>
        <end position="500"/>
    </location>
</feature>
<evidence type="ECO:0000256" key="11">
    <source>
        <dbReference type="ARBA" id="ARBA00023136"/>
    </source>
</evidence>
<evidence type="ECO:0000256" key="6">
    <source>
        <dbReference type="ARBA" id="ARBA00022837"/>
    </source>
</evidence>
<dbReference type="InterPro" id="IPR005821">
    <property type="entry name" value="Ion_trans_dom"/>
</dbReference>
<proteinExistence type="predicted"/>
<keyword evidence="17" id="KW-1185">Reference proteome</keyword>
<evidence type="ECO:0000256" key="3">
    <source>
        <dbReference type="ARBA" id="ARBA00022538"/>
    </source>
</evidence>
<organism evidence="16 17">
    <name type="scientific">Polarella glacialis</name>
    <name type="common">Dinoflagellate</name>
    <dbReference type="NCBI Taxonomy" id="89957"/>
    <lineage>
        <taxon>Eukaryota</taxon>
        <taxon>Sar</taxon>
        <taxon>Alveolata</taxon>
        <taxon>Dinophyceae</taxon>
        <taxon>Suessiales</taxon>
        <taxon>Suessiaceae</taxon>
        <taxon>Polarella</taxon>
    </lineage>
</organism>
<evidence type="ECO:0000313" key="17">
    <source>
        <dbReference type="Proteomes" id="UP000654075"/>
    </source>
</evidence>
<comment type="subcellular location">
    <subcellularLocation>
        <location evidence="1">Membrane</location>
        <topology evidence="1">Multi-pass membrane protein</topology>
    </subcellularLocation>
</comment>
<keyword evidence="10" id="KW-0406">Ion transport</keyword>
<evidence type="ECO:0000256" key="8">
    <source>
        <dbReference type="ARBA" id="ARBA00022958"/>
    </source>
</evidence>
<evidence type="ECO:0000256" key="2">
    <source>
        <dbReference type="ARBA" id="ARBA00022448"/>
    </source>
</evidence>
<dbReference type="Gene3D" id="1.10.238.10">
    <property type="entry name" value="EF-hand"/>
    <property type="match status" value="1"/>
</dbReference>
<keyword evidence="11 14" id="KW-0472">Membrane</keyword>
<evidence type="ECO:0000256" key="12">
    <source>
        <dbReference type="ARBA" id="ARBA00023303"/>
    </source>
</evidence>
<keyword evidence="3" id="KW-0633">Potassium transport</keyword>
<dbReference type="GO" id="GO:0001508">
    <property type="term" value="P:action potential"/>
    <property type="evidence" value="ECO:0007669"/>
    <property type="project" value="TreeGrafter"/>
</dbReference>
<keyword evidence="8" id="KW-0630">Potassium</keyword>
<gene>
    <name evidence="16" type="ORF">PGLA1383_LOCUS47886</name>
</gene>
<dbReference type="InterPro" id="IPR028325">
    <property type="entry name" value="VG_K_chnl"/>
</dbReference>
<feature type="transmembrane region" description="Helical" evidence="14">
    <location>
        <begin position="316"/>
        <end position="336"/>
    </location>
</feature>
<evidence type="ECO:0000259" key="15">
    <source>
        <dbReference type="PROSITE" id="PS50222"/>
    </source>
</evidence>
<evidence type="ECO:0000256" key="5">
    <source>
        <dbReference type="ARBA" id="ARBA00022826"/>
    </source>
</evidence>
<feature type="compositionally biased region" description="Polar residues" evidence="13">
    <location>
        <begin position="137"/>
        <end position="149"/>
    </location>
</feature>
<name>A0A813H2G1_POLGL</name>
<protein>
    <recommendedName>
        <fullName evidence="15">EF-hand domain-containing protein</fullName>
    </recommendedName>
</protein>
<keyword evidence="4 14" id="KW-0812">Transmembrane</keyword>
<dbReference type="Gene3D" id="1.10.287.70">
    <property type="match status" value="1"/>
</dbReference>
<dbReference type="Pfam" id="PF13833">
    <property type="entry name" value="EF-hand_8"/>
    <property type="match status" value="1"/>
</dbReference>
<dbReference type="InterPro" id="IPR002048">
    <property type="entry name" value="EF_hand_dom"/>
</dbReference>
<dbReference type="Pfam" id="PF00520">
    <property type="entry name" value="Ion_trans"/>
    <property type="match status" value="1"/>
</dbReference>
<dbReference type="SUPFAM" id="SSF81324">
    <property type="entry name" value="Voltage-gated potassium channels"/>
    <property type="match status" value="1"/>
</dbReference>
<feature type="transmembrane region" description="Helical" evidence="14">
    <location>
        <begin position="452"/>
        <end position="471"/>
    </location>
</feature>
<dbReference type="GO" id="GO:0005249">
    <property type="term" value="F:voltage-gated potassium channel activity"/>
    <property type="evidence" value="ECO:0007669"/>
    <property type="project" value="InterPro"/>
</dbReference>
<keyword evidence="12" id="KW-0407">Ion channel</keyword>
<feature type="transmembrane region" description="Helical" evidence="14">
    <location>
        <begin position="379"/>
        <end position="400"/>
    </location>
</feature>
<keyword evidence="5" id="KW-0631">Potassium channel</keyword>
<evidence type="ECO:0000256" key="7">
    <source>
        <dbReference type="ARBA" id="ARBA00022882"/>
    </source>
</evidence>
<keyword evidence="2" id="KW-0813">Transport</keyword>
<sequence length="647" mass="71731">MAAEAANNHNDNNESDLSESFDADIDWSQGSASCLNKPTPSARDLLERRREVRRPTPVLKDAGLSVEARFRMEVIEFLTKLDGKLDKLASQVEFFPTRLPSKSSSCAEVAAGLGHNTSLVNAGPKDLRHVECGTITSEDNTNAQRQPEGTSFPDVPDSPDSNGSGMEAVPSCSVPSCTKTADFLISKDFLTEKDVHLEYDTGLDEHQARVSPPMDEDCRLHGNGVQQLVPHAEDLELPAVTRNIVRQFSGASEEVMVNVRSAMAMIKKRRNSVMSVMSNEVIMSHMSRKTRTRTVVEKQVWSFLEDPDFKSGGRHFARLMCLAILCGAAIPVLQTIRPPPFHVFTMGIFEAVLDFVFSLEVAIRFWACPNRMFFFLNGFNIIDLIASVCPLLAITATGGMMSLDEAALHENYWLMILICSIPILTLLKLLRRFESFHLFLQAFKLAVEAMPVLIYNLVVLVLFFSSIIYIAEPKDGIDGIDSFPRALWFTIVTVGTVGYGDVTPRSSAGTVAAAMLIVVSALYMAIPLGIVGKAFGSVWDDRDRLLLMHRTRVRFLSGGYRAQDIPEMFFSFDMDQNGSLCLPEFVNMMQQMEIDVSGGRVLKLFKAFDEDGSGDIDDQEFVRTLFPNAYAEIYGFEDGAADAIDNE</sequence>
<dbReference type="PANTHER" id="PTHR11537">
    <property type="entry name" value="VOLTAGE-GATED POTASSIUM CHANNEL"/>
    <property type="match status" value="1"/>
</dbReference>
<keyword evidence="6" id="KW-0106">Calcium</keyword>
<evidence type="ECO:0000256" key="9">
    <source>
        <dbReference type="ARBA" id="ARBA00022989"/>
    </source>
</evidence>
<dbReference type="Proteomes" id="UP000654075">
    <property type="component" value="Unassembled WGS sequence"/>
</dbReference>